<reference evidence="2 3" key="1">
    <citation type="journal article" date="2020" name="Microorganisms">
        <title>Simultaneous Genome Sequencing of Prosthecochloris ethylica and Desulfuromonas acetoxidans within a Syntrophic Mixture Reveals Unique Pili and Protein Interactions.</title>
        <authorList>
            <person name="Kyndt J.A."/>
            <person name="Van Beeumen J.J."/>
            <person name="Meyer T.E."/>
        </authorList>
    </citation>
    <scope>NUCLEOTIDE SEQUENCE [LARGE SCALE GENOMIC DNA]</scope>
    <source>
        <strain evidence="2 3">N3</strain>
    </source>
</reference>
<evidence type="ECO:0000313" key="3">
    <source>
        <dbReference type="Proteomes" id="UP000619838"/>
    </source>
</evidence>
<dbReference type="PROSITE" id="PS51704">
    <property type="entry name" value="GP_PDE"/>
    <property type="match status" value="1"/>
</dbReference>
<dbReference type="Gene3D" id="3.20.20.190">
    <property type="entry name" value="Phosphatidylinositol (PI) phosphodiesterase"/>
    <property type="match status" value="1"/>
</dbReference>
<protein>
    <submittedName>
        <fullName evidence="2">Glycerophosphodiester phosphodiesterase</fullName>
    </submittedName>
</protein>
<evidence type="ECO:0000313" key="2">
    <source>
        <dbReference type="EMBL" id="MBF0637686.1"/>
    </source>
</evidence>
<gene>
    <name evidence="2" type="ORF">INT08_10965</name>
</gene>
<evidence type="ECO:0000259" key="1">
    <source>
        <dbReference type="PROSITE" id="PS51704"/>
    </source>
</evidence>
<dbReference type="Proteomes" id="UP000619838">
    <property type="component" value="Unassembled WGS sequence"/>
</dbReference>
<dbReference type="EMBL" id="JADGII010000041">
    <property type="protein sequence ID" value="MBF0637686.1"/>
    <property type="molecule type" value="Genomic_DNA"/>
</dbReference>
<organism evidence="2 3">
    <name type="scientific">Prosthecochloris ethylica</name>
    <dbReference type="NCBI Taxonomy" id="2743976"/>
    <lineage>
        <taxon>Bacteria</taxon>
        <taxon>Pseudomonadati</taxon>
        <taxon>Chlorobiota</taxon>
        <taxon>Chlorobiia</taxon>
        <taxon>Chlorobiales</taxon>
        <taxon>Chlorobiaceae</taxon>
        <taxon>Prosthecochloris</taxon>
    </lineage>
</organism>
<dbReference type="PANTHER" id="PTHR46211:SF14">
    <property type="entry name" value="GLYCEROPHOSPHODIESTER PHOSPHODIESTERASE"/>
    <property type="match status" value="1"/>
</dbReference>
<dbReference type="SUPFAM" id="SSF51695">
    <property type="entry name" value="PLC-like phosphodiesterases"/>
    <property type="match status" value="1"/>
</dbReference>
<proteinExistence type="predicted"/>
<comment type="caution">
    <text evidence="2">The sequence shown here is derived from an EMBL/GenBank/DDBJ whole genome shotgun (WGS) entry which is preliminary data.</text>
</comment>
<sequence length="284" mass="31067">MVSRSVEIHAHRGGRSRFPENSIPAVLAAAELGITAVELDLLVSGDRRIVVSHDPWMSARWCRCPSSLLSSVSSRERLVLYSIPYDLIRRCECLSAGASHRAVKPLLCDLVEAVERSACAVPGRPPLIYNLEVKSWPEYDGVYHPPPDEYVRLLLDQPCLAAVRSRVRFQSFDVRILRELHVQDPSLPLGLLVGPDEDVHRKVVTSGCMPSFVLPHESAVTRELVAGLHRRGSRVIAWTVNDPARMSVLLSLGVDGLITDDPAAALSLLSEAGRAVKGGGKSVH</sequence>
<name>A0ABR9XUJ0_9CHLB</name>
<dbReference type="InterPro" id="IPR017946">
    <property type="entry name" value="PLC-like_Pdiesterase_TIM-brl"/>
</dbReference>
<keyword evidence="3" id="KW-1185">Reference proteome</keyword>
<accession>A0ABR9XUJ0</accession>
<dbReference type="RefSeq" id="WP_175187912.1">
    <property type="nucleotide sequence ID" value="NZ_JABVZQ010000034.1"/>
</dbReference>
<dbReference type="InterPro" id="IPR030395">
    <property type="entry name" value="GP_PDE_dom"/>
</dbReference>
<feature type="domain" description="GP-PDE" evidence="1">
    <location>
        <begin position="6"/>
        <end position="269"/>
    </location>
</feature>
<dbReference type="PANTHER" id="PTHR46211">
    <property type="entry name" value="GLYCEROPHOSPHORYL DIESTER PHOSPHODIESTERASE"/>
    <property type="match status" value="1"/>
</dbReference>
<dbReference type="Pfam" id="PF03009">
    <property type="entry name" value="GDPD"/>
    <property type="match status" value="1"/>
</dbReference>